<evidence type="ECO:0000313" key="1">
    <source>
        <dbReference type="EMBL" id="CRZ04430.1"/>
    </source>
</evidence>
<feature type="non-terminal residue" evidence="1">
    <location>
        <position position="1"/>
    </location>
</feature>
<dbReference type="EMBL" id="HACM01003988">
    <property type="protein sequence ID" value="CRZ04430.1"/>
    <property type="molecule type" value="Transcribed_RNA"/>
</dbReference>
<reference evidence="1" key="1">
    <citation type="submission" date="2015-04" db="EMBL/GenBank/DDBJ databases">
        <title>The genome sequence of the plant pathogenic Rhizarian Plasmodiophora brassicae reveals insights in its biotrophic life cycle and the origin of chitin synthesis.</title>
        <authorList>
            <person name="Schwelm A."/>
            <person name="Fogelqvist J."/>
            <person name="Knaust A."/>
            <person name="Julke S."/>
            <person name="Lilja T."/>
            <person name="Dhandapani V."/>
            <person name="Bonilla-Rosso G."/>
            <person name="Karlsson M."/>
            <person name="Shevchenko A."/>
            <person name="Choi S.R."/>
            <person name="Kim H.G."/>
            <person name="Park J.Y."/>
            <person name="Lim Y.P."/>
            <person name="Ludwig-Muller J."/>
            <person name="Dixelius C."/>
        </authorList>
    </citation>
    <scope>NUCLEOTIDE SEQUENCE</scope>
    <source>
        <tissue evidence="1">Potato root galls</tissue>
    </source>
</reference>
<dbReference type="AlphaFoldDB" id="A0A0H5QQR9"/>
<proteinExistence type="predicted"/>
<name>A0A0H5QQR9_9EUKA</name>
<accession>A0A0H5QQR9</accession>
<protein>
    <submittedName>
        <fullName evidence="1">Uncharacterized protein</fullName>
    </submittedName>
</protein>
<sequence>IVDDTPPLALIDGPNFSPDVSSGLRPLLDYIRMLVIDSNQPSQRRSNATKVLFGVAIARGSLLEFLSLCHVLLSSDRVGECRNILSTLRCLVNYRSDVRSDTSK</sequence>
<organism evidence="1">
    <name type="scientific">Spongospora subterranea</name>
    <dbReference type="NCBI Taxonomy" id="70186"/>
    <lineage>
        <taxon>Eukaryota</taxon>
        <taxon>Sar</taxon>
        <taxon>Rhizaria</taxon>
        <taxon>Endomyxa</taxon>
        <taxon>Phytomyxea</taxon>
        <taxon>Plasmodiophorida</taxon>
        <taxon>Plasmodiophoridae</taxon>
        <taxon>Spongospora</taxon>
    </lineage>
</organism>
<feature type="non-terminal residue" evidence="1">
    <location>
        <position position="104"/>
    </location>
</feature>